<dbReference type="EMBL" id="CP040463">
    <property type="protein sequence ID" value="QCT94890.1"/>
    <property type="molecule type" value="Genomic_DNA"/>
</dbReference>
<keyword evidence="5" id="KW-1185">Reference proteome</keyword>
<dbReference type="AlphaFoldDB" id="A0AAI9F2W8"/>
<name>A0AAI9F2W8_9BACT</name>
<gene>
    <name evidence="2" type="ORF">CMTB2_01973</name>
    <name evidence="3" type="ORF">FE773_06735</name>
</gene>
<evidence type="ECO:0000313" key="5">
    <source>
        <dbReference type="Proteomes" id="UP000306825"/>
    </source>
</evidence>
<evidence type="ECO:0008006" key="6">
    <source>
        <dbReference type="Google" id="ProtNLM"/>
    </source>
</evidence>
<evidence type="ECO:0000313" key="2">
    <source>
        <dbReference type="EMBL" id="EDM24244.1"/>
    </source>
</evidence>
<evidence type="ECO:0000313" key="3">
    <source>
        <dbReference type="EMBL" id="QCT94890.1"/>
    </source>
</evidence>
<reference evidence="2 4" key="1">
    <citation type="journal article" date="2011" name="Stand. Genomic Sci.">
        <title>Draft genome sequence of Caminibacter mediatlanticus strain TB-2, an epsilonproteobacterium isolated from a deep-sea hydrothermal vent.</title>
        <authorList>
            <person name="Giovannelli D."/>
            <person name="Ferriera S."/>
            <person name="Johnson J."/>
            <person name="Kravitz S."/>
            <person name="Perez-Rodriguez I."/>
            <person name="Ricci J."/>
            <person name="O'Brien C."/>
            <person name="Voordeckers J.W."/>
            <person name="Bini E."/>
            <person name="Vetriani C."/>
        </authorList>
    </citation>
    <scope>NUCLEOTIDE SEQUENCE [LARGE SCALE GENOMIC DNA]</scope>
    <source>
        <strain evidence="2 4">TB-2</strain>
    </source>
</reference>
<evidence type="ECO:0000313" key="4">
    <source>
        <dbReference type="Proteomes" id="UP000003288"/>
    </source>
</evidence>
<proteinExistence type="predicted"/>
<sequence>MKKSFSLLYTIIFLIIMAVVGMMIMQFSASSTKHTGRSFMDTRAELVARSATEYAIMALQGHNYNSGKINQINLTYPGFNVKIKFHYFSTDCTSTTATCSKIDTKETNMSALIYVIVTSKNPEFHIRKVYTTLQNP</sequence>
<keyword evidence="1" id="KW-0812">Transmembrane</keyword>
<organism evidence="2 4">
    <name type="scientific">Caminibacter mediatlanticus TB-2</name>
    <dbReference type="NCBI Taxonomy" id="391592"/>
    <lineage>
        <taxon>Bacteria</taxon>
        <taxon>Pseudomonadati</taxon>
        <taxon>Campylobacterota</taxon>
        <taxon>Epsilonproteobacteria</taxon>
        <taxon>Nautiliales</taxon>
        <taxon>Nautiliaceae</taxon>
        <taxon>Caminibacter</taxon>
    </lineage>
</organism>
<reference evidence="3 5" key="2">
    <citation type="submission" date="2019-05" db="EMBL/GenBank/DDBJ databases">
        <title>A comparative analysis of the Nautiliaceae.</title>
        <authorList>
            <person name="Grosche A."/>
            <person name="Smedile F."/>
            <person name="Vetriani C."/>
        </authorList>
    </citation>
    <scope>NUCLEOTIDE SEQUENCE [LARGE SCALE GENOMIC DNA]</scope>
    <source>
        <strain evidence="3 5">TB-2</strain>
    </source>
</reference>
<dbReference type="RefSeq" id="WP_007472998.1">
    <property type="nucleotide sequence ID" value="NZ_ABCJ01000001.1"/>
</dbReference>
<dbReference type="Proteomes" id="UP000003288">
    <property type="component" value="Unassembled WGS sequence"/>
</dbReference>
<feature type="transmembrane region" description="Helical" evidence="1">
    <location>
        <begin position="7"/>
        <end position="29"/>
    </location>
</feature>
<keyword evidence="1" id="KW-1133">Transmembrane helix</keyword>
<dbReference type="EMBL" id="ABCJ01000001">
    <property type="protein sequence ID" value="EDM24244.1"/>
    <property type="molecule type" value="Genomic_DNA"/>
</dbReference>
<dbReference type="Proteomes" id="UP000306825">
    <property type="component" value="Chromosome"/>
</dbReference>
<protein>
    <recommendedName>
        <fullName evidence="6">Type II secretion system protein</fullName>
    </recommendedName>
</protein>
<evidence type="ECO:0000256" key="1">
    <source>
        <dbReference type="SAM" id="Phobius"/>
    </source>
</evidence>
<accession>A0AAI9F2W8</accession>
<keyword evidence="1" id="KW-0472">Membrane</keyword>